<feature type="region of interest" description="Disordered" evidence="4">
    <location>
        <begin position="1030"/>
        <end position="1075"/>
    </location>
</feature>
<evidence type="ECO:0000256" key="3">
    <source>
        <dbReference type="RuleBase" id="RU363067"/>
    </source>
</evidence>
<dbReference type="PANTHER" id="PTHR11347">
    <property type="entry name" value="CYCLIC NUCLEOTIDE PHOSPHODIESTERASE"/>
    <property type="match status" value="1"/>
</dbReference>
<feature type="compositionally biased region" description="Polar residues" evidence="4">
    <location>
        <begin position="1031"/>
        <end position="1048"/>
    </location>
</feature>
<keyword evidence="7" id="KW-1185">Reference proteome</keyword>
<feature type="region of interest" description="Disordered" evidence="4">
    <location>
        <begin position="726"/>
        <end position="765"/>
    </location>
</feature>
<dbReference type="InterPro" id="IPR002073">
    <property type="entry name" value="PDEase_catalytic_dom"/>
</dbReference>
<feature type="region of interest" description="Disordered" evidence="4">
    <location>
        <begin position="398"/>
        <end position="461"/>
    </location>
</feature>
<feature type="compositionally biased region" description="Polar residues" evidence="4">
    <location>
        <begin position="584"/>
        <end position="596"/>
    </location>
</feature>
<dbReference type="PROSITE" id="PS51845">
    <property type="entry name" value="PDEASE_I_2"/>
    <property type="match status" value="1"/>
</dbReference>
<protein>
    <recommendedName>
        <fullName evidence="3">Phosphodiesterase</fullName>
        <ecNumber evidence="3">3.1.4.-</ecNumber>
    </recommendedName>
</protein>
<keyword evidence="2 3" id="KW-0378">Hydrolase</keyword>
<name>A0ABD2LZZ3_9BILA</name>
<dbReference type="Proteomes" id="UP001620626">
    <property type="component" value="Unassembled WGS sequence"/>
</dbReference>
<feature type="compositionally biased region" description="Acidic residues" evidence="4">
    <location>
        <begin position="726"/>
        <end position="739"/>
    </location>
</feature>
<dbReference type="Gene3D" id="1.10.1300.10">
    <property type="entry name" value="3'5'-cyclic nucleotide phosphodiesterase, catalytic domain"/>
    <property type="match status" value="1"/>
</dbReference>
<evidence type="ECO:0000256" key="1">
    <source>
        <dbReference type="ARBA" id="ARBA00022723"/>
    </source>
</evidence>
<feature type="compositionally biased region" description="Polar residues" evidence="4">
    <location>
        <begin position="277"/>
        <end position="293"/>
    </location>
</feature>
<feature type="region of interest" description="Disordered" evidence="4">
    <location>
        <begin position="270"/>
        <end position="302"/>
    </location>
</feature>
<dbReference type="GO" id="GO:0046872">
    <property type="term" value="F:metal ion binding"/>
    <property type="evidence" value="ECO:0007669"/>
    <property type="project" value="UniProtKB-KW"/>
</dbReference>
<feature type="compositionally biased region" description="Polar residues" evidence="4">
    <location>
        <begin position="364"/>
        <end position="380"/>
    </location>
</feature>
<sequence>MEKRRWKRAESSDASMTWGCSSSTNNNRPAMRSILKSSESASAAVVPSSSTACPASLCWSTPRLGTRLRHTNAKAFSPAQRRQHSIDAKLPVTSSTTCRAVTFFLASESSDSSFAADKTEEVKLGDKLPRQHRFCRQNSSSFRRTSLPVQSNFARQNLLLQSQVNSARGILMDLLTANRRDLSPDVAACLKAVTALLNPAASPAAQQMYAAGGCANVGAANAALTLTELGVPSVVESPYSGEVHVALTAKPRVSNITFSTVTSATGLPTIAAEPSRPRSSSYWKPSHAHTIQNHGGHHGGGIATNFSNSLPQRINLYEYEDELHGEQLQYVEQIAPDDMAWKEQQHNEVGDQHNKQQQRRRSQRPVNNNEDGSEPNGQAVQQQQQQQWLLNHNRENNRENTTVEEEEGNQQQQKQREAGTTSSSTPKHPPFTATSSSRRTSAIDDSEQHQQHEGGGGGGASAVVGVGGAVFQQQFSSGIGDNTSLSLVATSTTTTTTATSATTAPCTHHAQSVDSDDMTGQPTNHGFSSTLSHHKSAGDAGTVVGLAKTKSTVDGGGQREKSKSPRGRHSAGREEEESYGSSEQTQPSSAFCTVSSKDGRPHGASGDALTVYKAVNGTTFDRAELERDPALGQIQEWSFPIFRLAEKHKRTVLSRLTYAIFKEADLFRTFKISYTKFFNFFHALESGYWDIPYHNRIHAADVLHGTYYLTCHPVHAFCSYHSSELEDEDELEENEEENNDTTTGRQPLTNHNGQPTTLTTNGGGRHVLRQQQSNTTTGEAQPQQQQQTFDSAGVALPLAQSMSPLELMALYTAAAMHDYDHPGRTNAFLVASEDRKAILYNDRSVLENHHAAESWRLLNSHAQFQFIENLDSAETKRFRYLVLEYILATDLKQHFDIIMQFNERVPDMDLNNESDRVLISLMLIKFADINSPAKPYSLHRQWTERICQEFYEQGDEEKKRKMPLSPYMDRNEPAVAKLQDSFIAHIVNPLAIALNEAGLFPVLPGLPESELIINLKHNHQKWLHQIEAEPHNQQQKEGSVSSAASTVENGADGRHDGAQSNNSSNNNNNFGTGGEAEIVLNNGGVKLPLSNNCSPAASSPSLVAKRKANGKSCGGGDVPSAPRSGGRAVTIAPTPAATTSSSHFVPSGGELRSREGSAEETNGDNAGGSNSARGQQAK</sequence>
<evidence type="ECO:0000313" key="6">
    <source>
        <dbReference type="EMBL" id="KAL3120818.1"/>
    </source>
</evidence>
<feature type="region of interest" description="Disordered" evidence="4">
    <location>
        <begin position="344"/>
        <end position="386"/>
    </location>
</feature>
<feature type="region of interest" description="Disordered" evidence="4">
    <location>
        <begin position="1106"/>
        <end position="1178"/>
    </location>
</feature>
<dbReference type="GO" id="GO:0016787">
    <property type="term" value="F:hydrolase activity"/>
    <property type="evidence" value="ECO:0007669"/>
    <property type="project" value="UniProtKB-KW"/>
</dbReference>
<reference evidence="6 7" key="1">
    <citation type="submission" date="2024-10" db="EMBL/GenBank/DDBJ databases">
        <authorList>
            <person name="Kim D."/>
        </authorList>
    </citation>
    <scope>NUCLEOTIDE SEQUENCE [LARGE SCALE GENOMIC DNA]</scope>
    <source>
        <strain evidence="6">BH-2024</strain>
    </source>
</reference>
<dbReference type="Pfam" id="PF00233">
    <property type="entry name" value="PDEase_I"/>
    <property type="match status" value="1"/>
</dbReference>
<evidence type="ECO:0000256" key="4">
    <source>
        <dbReference type="SAM" id="MobiDB-lite"/>
    </source>
</evidence>
<dbReference type="InterPro" id="IPR036971">
    <property type="entry name" value="PDEase_catalytic_dom_sf"/>
</dbReference>
<dbReference type="SMART" id="SM00471">
    <property type="entry name" value="HDc"/>
    <property type="match status" value="1"/>
</dbReference>
<dbReference type="InterPro" id="IPR023174">
    <property type="entry name" value="PDEase_CS"/>
</dbReference>
<feature type="compositionally biased region" description="Polar residues" evidence="4">
    <location>
        <begin position="1159"/>
        <end position="1178"/>
    </location>
</feature>
<evidence type="ECO:0000259" key="5">
    <source>
        <dbReference type="PROSITE" id="PS51845"/>
    </source>
</evidence>
<feature type="compositionally biased region" description="Low complexity" evidence="4">
    <location>
        <begin position="1060"/>
        <end position="1069"/>
    </location>
</feature>
<feature type="compositionally biased region" description="Basic and acidic residues" evidence="4">
    <location>
        <begin position="344"/>
        <end position="354"/>
    </location>
</feature>
<evidence type="ECO:0000313" key="7">
    <source>
        <dbReference type="Proteomes" id="UP001620626"/>
    </source>
</evidence>
<accession>A0ABD2LZZ3</accession>
<dbReference type="EC" id="3.1.4.-" evidence="3"/>
<gene>
    <name evidence="6" type="ORF">niasHT_008110</name>
</gene>
<keyword evidence="1 3" id="KW-0479">Metal-binding</keyword>
<evidence type="ECO:0000256" key="2">
    <source>
        <dbReference type="ARBA" id="ARBA00022801"/>
    </source>
</evidence>
<feature type="region of interest" description="Disordered" evidence="4">
    <location>
        <begin position="550"/>
        <end position="606"/>
    </location>
</feature>
<feature type="compositionally biased region" description="Polar residues" evidence="4">
    <location>
        <begin position="509"/>
        <end position="531"/>
    </location>
</feature>
<dbReference type="EMBL" id="JBICBT010000207">
    <property type="protein sequence ID" value="KAL3120818.1"/>
    <property type="molecule type" value="Genomic_DNA"/>
</dbReference>
<feature type="compositionally biased region" description="Polar residues" evidence="4">
    <location>
        <begin position="744"/>
        <end position="760"/>
    </location>
</feature>
<dbReference type="AlphaFoldDB" id="A0ABD2LZZ3"/>
<feature type="compositionally biased region" description="Low complexity" evidence="4">
    <location>
        <begin position="1132"/>
        <end position="1142"/>
    </location>
</feature>
<dbReference type="CDD" id="cd00077">
    <property type="entry name" value="HDc"/>
    <property type="match status" value="1"/>
</dbReference>
<dbReference type="PROSITE" id="PS00126">
    <property type="entry name" value="PDEASE_I_1"/>
    <property type="match status" value="1"/>
</dbReference>
<organism evidence="6 7">
    <name type="scientific">Heterodera trifolii</name>
    <dbReference type="NCBI Taxonomy" id="157864"/>
    <lineage>
        <taxon>Eukaryota</taxon>
        <taxon>Metazoa</taxon>
        <taxon>Ecdysozoa</taxon>
        <taxon>Nematoda</taxon>
        <taxon>Chromadorea</taxon>
        <taxon>Rhabditida</taxon>
        <taxon>Tylenchina</taxon>
        <taxon>Tylenchomorpha</taxon>
        <taxon>Tylenchoidea</taxon>
        <taxon>Heteroderidae</taxon>
        <taxon>Heteroderinae</taxon>
        <taxon>Heterodera</taxon>
    </lineage>
</organism>
<dbReference type="SUPFAM" id="SSF109604">
    <property type="entry name" value="HD-domain/PDEase-like"/>
    <property type="match status" value="1"/>
</dbReference>
<feature type="region of interest" description="Disordered" evidence="4">
    <location>
        <begin position="508"/>
        <end position="537"/>
    </location>
</feature>
<comment type="similarity">
    <text evidence="3">Belongs to the cyclic nucleotide phosphodiesterase family.</text>
</comment>
<feature type="domain" description="PDEase" evidence="5">
    <location>
        <begin position="618"/>
        <end position="1029"/>
    </location>
</feature>
<comment type="caution">
    <text evidence="6">The sequence shown here is derived from an EMBL/GenBank/DDBJ whole genome shotgun (WGS) entry which is preliminary data.</text>
</comment>
<dbReference type="InterPro" id="IPR003607">
    <property type="entry name" value="HD/PDEase_dom"/>
</dbReference>
<proteinExistence type="inferred from homology"/>
<comment type="cofactor">
    <cofactor evidence="3">
        <name>a divalent metal cation</name>
        <dbReference type="ChEBI" id="CHEBI:60240"/>
    </cofactor>
    <text evidence="3">Binds 2 divalent metal cations per subunit. Site 1 may preferentially bind zinc ions, while site 2 has a preference for magnesium and/or manganese ions.</text>
</comment>